<proteinExistence type="predicted"/>
<accession>A0A7W8U6J7</accession>
<sequence>MNSNDIQSVIALMERHGVATFDYEHGTTQLHLTVGADAQDAAPASPDPAAMADPETIRSPGVGIVLYAHPANAGPVPALPRKAAKGEVVAYIKTGLTLRAVLATKDCRLQRALVADGTGVGYGEALLEVAP</sequence>
<dbReference type="Proteomes" id="UP000585507">
    <property type="component" value="Unassembled WGS sequence"/>
</dbReference>
<reference evidence="1 2" key="1">
    <citation type="submission" date="2020-08" db="EMBL/GenBank/DDBJ databases">
        <title>Genomic Encyclopedia of Type Strains, Phase IV (KMG-V): Genome sequencing to study the core and pangenomes of soil and plant-associated prokaryotes.</title>
        <authorList>
            <person name="Whitman W."/>
        </authorList>
    </citation>
    <scope>NUCLEOTIDE SEQUENCE [LARGE SCALE GENOMIC DNA]</scope>
    <source>
        <strain evidence="1 2">SEMIA 4084</strain>
    </source>
</reference>
<name>A0A7W8U6J7_9HYPH</name>
<dbReference type="EMBL" id="JACHBK010000001">
    <property type="protein sequence ID" value="MBB5533678.1"/>
    <property type="molecule type" value="Genomic_DNA"/>
</dbReference>
<gene>
    <name evidence="1" type="ORF">GGD55_000339</name>
</gene>
<dbReference type="AlphaFoldDB" id="A0A7W8U6J7"/>
<evidence type="ECO:0000313" key="1">
    <source>
        <dbReference type="EMBL" id="MBB5533678.1"/>
    </source>
</evidence>
<keyword evidence="2" id="KW-1185">Reference proteome</keyword>
<dbReference type="RefSeq" id="WP_018323981.1">
    <property type="nucleotide sequence ID" value="NZ_JACHBK010000001.1"/>
</dbReference>
<evidence type="ECO:0000313" key="2">
    <source>
        <dbReference type="Proteomes" id="UP000585507"/>
    </source>
</evidence>
<organism evidence="1 2">
    <name type="scientific">Rhizobium giardinii</name>
    <dbReference type="NCBI Taxonomy" id="56731"/>
    <lineage>
        <taxon>Bacteria</taxon>
        <taxon>Pseudomonadati</taxon>
        <taxon>Pseudomonadota</taxon>
        <taxon>Alphaproteobacteria</taxon>
        <taxon>Hyphomicrobiales</taxon>
        <taxon>Rhizobiaceae</taxon>
        <taxon>Rhizobium/Agrobacterium group</taxon>
        <taxon>Rhizobium</taxon>
    </lineage>
</organism>
<protein>
    <submittedName>
        <fullName evidence="1">Biotin carboxyl carrier protein</fullName>
    </submittedName>
</protein>
<comment type="caution">
    <text evidence="1">The sequence shown here is derived from an EMBL/GenBank/DDBJ whole genome shotgun (WGS) entry which is preliminary data.</text>
</comment>